<feature type="region of interest" description="Disordered" evidence="2">
    <location>
        <begin position="1840"/>
        <end position="1968"/>
    </location>
</feature>
<feature type="region of interest" description="Disordered" evidence="2">
    <location>
        <begin position="2587"/>
        <end position="2652"/>
    </location>
</feature>
<name>A0AAN8WR95_HALRR</name>
<feature type="region of interest" description="Disordered" evidence="2">
    <location>
        <begin position="1765"/>
        <end position="1825"/>
    </location>
</feature>
<feature type="compositionally biased region" description="Basic and acidic residues" evidence="2">
    <location>
        <begin position="1814"/>
        <end position="1825"/>
    </location>
</feature>
<feature type="compositionally biased region" description="Acidic residues" evidence="2">
    <location>
        <begin position="2529"/>
        <end position="2538"/>
    </location>
</feature>
<sequence>MEGQVPLECKPKFSNLKDRETHGHLIPVQNSSGIIDDTDIFLELQLYEKSLKTSVTDGTLNAEKDSTNTLKLENEKNIKSKVLNSSVRDLKKKSKCKNQNEKSKVFIDEKRNKVNDTIQGNDELKTCDGKKLKCLFGEEKDKSRTKHSTEKEYKRKKSPVADKQHRNKVQNHKQTENAKLHQTTYEKLEEWQNDVNSCNNVTNAAKRLTNDTDEEKENTQSETSGTGYNEQIRKQVDKFVVDEDPEMAGSKGLKKKKNSLETSKIDVVSSGRRLRSSSQQINLNNAMIDQSKKESSTEEIVGFGISNCSESLLQPEYSQANLKSKGSQDFSKTVQVDVSRHECRQDEDFSNTMPNLHSPKNIISQSQACSQRTSTKVQQNFPSKENTTQLEFFQNINALLGHSLQSSVNDKFDTPNFSSSSLPLLTCHTANNNLQKVPTTLETPGKQVLTRIDNNSEDSSSSESKSLLPVEKPFLRRSPRKKGKVSQLDLYEDFIISRNEEKKTKEVEAIQSEVADIQTKLLDTEKICKELDEENKTLLMNISSLWKVATAEIREKSKEIQKLKRELESIIFRRAMRQIPKDELDRVVTRISAYDKEEFGSFIETLQMEKQECNCGSSGKVLPVMKVTAKKITANVKGQRVKDLSHTSDAQSLKTFLGKQGEKITTSKEKIPKILKPKNRKFTRTVPSYRTPGNRYSRSKVFGSKTRKYIHSNRAQTDEQEKCYSSNNDSSDKRYKRNQCRSLEESFSMSGSYGNVEVDRSTSESYICVRNSSYCSDSVSAECKRKKIEDGNKKYDQKVRDKHSRLRSHDYRRKVDYKSLNKNAEYTATHESCSKSTLNSDFGCSRDSLSESHENLKSSTGRSDYVPFNEDTFYREYNEKSHENLSSREVPVITQDSNTDITDLNQEYRCSRNREGNYSESLSQRNVAECSKGGGSLLHQKELEITVAEQNMLSRSLYGMRMKQKLKGSQTVETTVADNKNIIEDSRQRHQEEVNKKVLPQENAQIDCQNSVEDRQPVNVFPHYITDNETSCTSSQEGTNIRYEEKGSKETNSLLNNSEVSPARVESPVLSECSMPKPKQVVNNGRKVFTERESENHESLGDDNNYSLSLEEVVSRTNKEGNLIENRLRNINSENKSSFESHVTPKSKTVKSGVPNVLSKTSCDVINFTMDCLEKADRVRTVDSGESSFEKHSDNIDRRTVFQENRECNSNLKCTRTFSSHENKEFISCEKLQDTEGSIDVGEDSNMIENSLHHPEESDVVQKGHTRSNTEQESVDRNIHIRTKAKTHFEKAIFSDAKYKEHHILGNSDVYEKTAEHNIQTAKTKITMASSEESDDKKENTTTLKDVTLETSSNDTADFEIVYEALTRKKSSMKHDNRVLRYDPAKSLENLSQEKSSREICVTEIVEEEKCLSYEFMKSIMETVMYISNDDSSNDSELIDIENLFEVGSSKLNKECNSYPQKINEKEVQQFVMEDHGLDAAYRNESISTTKSNDRHRGSIEKQLDNRISTKTRCSDKNLSNNVEIEKKKCTKYALLETEKHQKVSLNRRKFPRSTEITDGLVNYCPIEDPFSSSSNVDKSAQLSVDCVEATKEAVNQKDIELDSGKIHTVHENSSCSQEYLFPEEEPKHYGGFSDYGRNEDAVSEDLDLDATVNVPNTESSEEQNISRIVDKEFDNISSVGNVSREKDSSGNPAPVISLNSFNTVPVGCGSSEGEGYSENELLTPQQVKSFRIPKVKKSEVIRNEGLGISPLHCEENIIREQNARNKKHLQRRGLSLENSPESTDMLMLKSNPNLSPERNPRPPQKFGRISKLPPERKSSLSLDRKARVLLDKDLEHVSKRNLRQDPKKNSRYAYDNDVRHLSESSRQSHKRHSRDREKVLPSRNRRDQYSPKREQLAKLRKAGAKQYNPQPPEKRSRGGNRILNESDVCFTRERTRRGESHKRRDDTGSFKRKLSEKYETERPVKKRRIGDKGSYKIYSRENMEADNSYRVICESPRSNRRSSQRIQNKIYDKREKTKSASSNAIDRVIISRRIKENSSILVGDHSSNTRSRKVNGQQCFVSRIVENDKELAVPKQIKVNRELLLTGLKSPQEPCDVDNEKEEGELDEDEDDIEENTSNYPSEVLKNSSFADKKRGNENQLHTGDKPRKLEKQFNMFSNTDKVSTNSISHINCSSLSKENVNPPKTEMEEKFVNLGSGCRVINEVSTTADSSFISENKMKASLVPPDRTDSRTKKLANLIEDATICPQDLYQVKSLPLVSYPNQLTSSRASGSDDTIDMIVKKHNNECVDPVSNCSDDSEMSLLHYIDEEQLESVASKQEIDILQNIVINKESVHKDSSKSDRESTDGILRKHELCINNSNLELTGKAHYNEKKIDLNSDDYSGSSVLNRNVLTDAESSDTIGNQLSSSLACDLQLSNSSNISLSETHKLSQSENMSHFLKIKEHEQEANENSLDAQSEILNNEGLVDDRNGGRSLERTDINAAYDCDQHNSILENEVLKTCNQIECSFSPERDNKSVCDSPLSSPYEMEEDSDTSDSDSSCSECSKCGKDDGNSSSSESTNSSTDSDLDENIGELSKLHMPISPLFSSDNSLSKTPAEGLGKSPRRTPVKSILSSSLPIKARESTSRSPCRSPCKTIHKTPRKTPCKKTHKPLFSSLKTQSRTFIAVNNKEKIQKITDDTFCDAVAASLSKEKAKSTGIHENSSQRTSQEEINKEVSHEVSIWNNSPEENIVKGMHEENNKSGCCIEVNTKNNSEEIERKSEDENSRHCNRTGNNHKSLVCNLDSISSIRPLNSVSLSQGSSSSSMIFHSTIPCQSTASNPNIEMATKESKDMINIIKSEREVKQVASSGNVVTPKKRKYTPTIEKESPEGKTIRVLSPDMFPEVTARALSHTPPKSNEGNNLLSQEKVFVVDIKRKKIRRQLNLGLSSSESSRVLVTSVQSPSIKDPKASAEKNLKASGAVESNKLLQNPEVKNVAIPVRRSPRKR</sequence>
<feature type="compositionally biased region" description="Polar residues" evidence="2">
    <location>
        <begin position="220"/>
        <end position="229"/>
    </location>
</feature>
<evidence type="ECO:0000256" key="1">
    <source>
        <dbReference type="SAM" id="Coils"/>
    </source>
</evidence>
<proteinExistence type="predicted"/>
<comment type="caution">
    <text evidence="3">The sequence shown here is derived from an EMBL/GenBank/DDBJ whole genome shotgun (WGS) entry which is preliminary data.</text>
</comment>
<evidence type="ECO:0000313" key="4">
    <source>
        <dbReference type="Proteomes" id="UP001381693"/>
    </source>
</evidence>
<gene>
    <name evidence="3" type="ORF">SK128_013842</name>
</gene>
<feature type="region of interest" description="Disordered" evidence="2">
    <location>
        <begin position="206"/>
        <end position="230"/>
    </location>
</feature>
<evidence type="ECO:0000256" key="2">
    <source>
        <dbReference type="SAM" id="MobiDB-lite"/>
    </source>
</evidence>
<feature type="compositionally biased region" description="Polar residues" evidence="2">
    <location>
        <begin position="2117"/>
        <end position="2131"/>
    </location>
</feature>
<feature type="compositionally biased region" description="Basic and acidic residues" evidence="2">
    <location>
        <begin position="1840"/>
        <end position="1864"/>
    </location>
</feature>
<feature type="compositionally biased region" description="Basic and acidic residues" evidence="2">
    <location>
        <begin position="140"/>
        <end position="164"/>
    </location>
</feature>
<feature type="compositionally biased region" description="Acidic residues" evidence="2">
    <location>
        <begin position="2096"/>
        <end position="2116"/>
    </location>
</feature>
<feature type="compositionally biased region" description="Basic residues" evidence="2">
    <location>
        <begin position="2638"/>
        <end position="2652"/>
    </location>
</feature>
<dbReference type="EMBL" id="JAXCGZ010020939">
    <property type="protein sequence ID" value="KAK7063112.1"/>
    <property type="molecule type" value="Genomic_DNA"/>
</dbReference>
<organism evidence="3 4">
    <name type="scientific">Halocaridina rubra</name>
    <name type="common">Hawaiian red shrimp</name>
    <dbReference type="NCBI Taxonomy" id="373956"/>
    <lineage>
        <taxon>Eukaryota</taxon>
        <taxon>Metazoa</taxon>
        <taxon>Ecdysozoa</taxon>
        <taxon>Arthropoda</taxon>
        <taxon>Crustacea</taxon>
        <taxon>Multicrustacea</taxon>
        <taxon>Malacostraca</taxon>
        <taxon>Eumalacostraca</taxon>
        <taxon>Eucarida</taxon>
        <taxon>Decapoda</taxon>
        <taxon>Pleocyemata</taxon>
        <taxon>Caridea</taxon>
        <taxon>Atyoidea</taxon>
        <taxon>Atyidae</taxon>
        <taxon>Halocaridina</taxon>
    </lineage>
</organism>
<reference evidence="3 4" key="1">
    <citation type="submission" date="2023-11" db="EMBL/GenBank/DDBJ databases">
        <title>Halocaridina rubra genome assembly.</title>
        <authorList>
            <person name="Smith C."/>
        </authorList>
    </citation>
    <scope>NUCLEOTIDE SEQUENCE [LARGE SCALE GENOMIC DNA]</scope>
    <source>
        <strain evidence="3">EP-1</strain>
        <tissue evidence="3">Whole</tissue>
    </source>
</reference>
<keyword evidence="1" id="KW-0175">Coiled coil</keyword>
<accession>A0AAN8WR95</accession>
<evidence type="ECO:0000313" key="3">
    <source>
        <dbReference type="EMBL" id="KAK7063112.1"/>
    </source>
</evidence>
<keyword evidence="4" id="KW-1185">Reference proteome</keyword>
<feature type="region of interest" description="Disordered" evidence="2">
    <location>
        <begin position="140"/>
        <end position="179"/>
    </location>
</feature>
<feature type="compositionally biased region" description="Basic and acidic residues" evidence="2">
    <location>
        <begin position="2948"/>
        <end position="2958"/>
    </location>
</feature>
<feature type="compositionally biased region" description="Polar residues" evidence="2">
    <location>
        <begin position="2587"/>
        <end position="2596"/>
    </location>
</feature>
<protein>
    <submittedName>
        <fullName evidence="3">Uncharacterized protein</fullName>
    </submittedName>
</protein>
<feature type="region of interest" description="Disordered" evidence="2">
    <location>
        <begin position="2941"/>
        <end position="2989"/>
    </location>
</feature>
<dbReference type="Proteomes" id="UP001381693">
    <property type="component" value="Unassembled WGS sequence"/>
</dbReference>
<feature type="region of interest" description="Disordered" evidence="2">
    <location>
        <begin position="683"/>
        <end position="737"/>
    </location>
</feature>
<feature type="region of interest" description="Disordered" evidence="2">
    <location>
        <begin position="1323"/>
        <end position="1342"/>
    </location>
</feature>
<feature type="compositionally biased region" description="Low complexity" evidence="2">
    <location>
        <begin position="2555"/>
        <end position="2567"/>
    </location>
</feature>
<feature type="region of interest" description="Disordered" evidence="2">
    <location>
        <begin position="2091"/>
        <end position="2148"/>
    </location>
</feature>
<feature type="region of interest" description="Disordered" evidence="2">
    <location>
        <begin position="2513"/>
        <end position="2571"/>
    </location>
</feature>
<feature type="region of interest" description="Disordered" evidence="2">
    <location>
        <begin position="1254"/>
        <end position="1275"/>
    </location>
</feature>
<feature type="coiled-coil region" evidence="1">
    <location>
        <begin position="514"/>
        <end position="573"/>
    </location>
</feature>
<feature type="compositionally biased region" description="Basic and acidic residues" evidence="2">
    <location>
        <begin position="1875"/>
        <end position="1898"/>
    </location>
</feature>
<feature type="region of interest" description="Disordered" evidence="2">
    <location>
        <begin position="452"/>
        <end position="472"/>
    </location>
</feature>
<feature type="compositionally biased region" description="Basic and acidic residues" evidence="2">
    <location>
        <begin position="1931"/>
        <end position="1964"/>
    </location>
</feature>
<feature type="compositionally biased region" description="Basic and acidic residues" evidence="2">
    <location>
        <begin position="2132"/>
        <end position="2148"/>
    </location>
</feature>